<evidence type="ECO:0000256" key="4">
    <source>
        <dbReference type="ARBA" id="ARBA00022490"/>
    </source>
</evidence>
<evidence type="ECO:0000256" key="7">
    <source>
        <dbReference type="ARBA" id="ARBA00022695"/>
    </source>
</evidence>
<evidence type="ECO:0000256" key="5">
    <source>
        <dbReference type="ARBA" id="ARBA00022679"/>
    </source>
</evidence>
<keyword evidence="6" id="KW-0819">tRNA processing</keyword>
<feature type="region of interest" description="Disordered" evidence="12">
    <location>
        <begin position="227"/>
        <end position="325"/>
    </location>
</feature>
<keyword evidence="9" id="KW-0067">ATP-binding</keyword>
<dbReference type="GO" id="GO:0008033">
    <property type="term" value="P:tRNA processing"/>
    <property type="evidence" value="ECO:0007669"/>
    <property type="project" value="UniProtKB-KW"/>
</dbReference>
<evidence type="ECO:0000256" key="1">
    <source>
        <dbReference type="ARBA" id="ARBA00004496"/>
    </source>
</evidence>
<dbReference type="InterPro" id="IPR050156">
    <property type="entry name" value="TC-AMP_synthase_SUA5"/>
</dbReference>
<dbReference type="GO" id="GO:0000049">
    <property type="term" value="F:tRNA binding"/>
    <property type="evidence" value="ECO:0007669"/>
    <property type="project" value="TreeGrafter"/>
</dbReference>
<dbReference type="OrthoDB" id="9814580at2"/>
<evidence type="ECO:0000256" key="10">
    <source>
        <dbReference type="ARBA" id="ARBA00029774"/>
    </source>
</evidence>
<evidence type="ECO:0000256" key="12">
    <source>
        <dbReference type="SAM" id="MobiDB-lite"/>
    </source>
</evidence>
<dbReference type="PANTHER" id="PTHR17490">
    <property type="entry name" value="SUA5"/>
    <property type="match status" value="1"/>
</dbReference>
<evidence type="ECO:0000256" key="3">
    <source>
        <dbReference type="ARBA" id="ARBA00012584"/>
    </source>
</evidence>
<evidence type="ECO:0000256" key="8">
    <source>
        <dbReference type="ARBA" id="ARBA00022741"/>
    </source>
</evidence>
<feature type="domain" description="YrdC-like" evidence="13">
    <location>
        <begin position="14"/>
        <end position="203"/>
    </location>
</feature>
<evidence type="ECO:0000259" key="13">
    <source>
        <dbReference type="PROSITE" id="PS51163"/>
    </source>
</evidence>
<reference evidence="15" key="1">
    <citation type="submission" date="2016-10" db="EMBL/GenBank/DDBJ databases">
        <authorList>
            <person name="Varghese N."/>
            <person name="Submissions S."/>
        </authorList>
    </citation>
    <scope>NUCLEOTIDE SEQUENCE [LARGE SCALE GENOMIC DNA]</scope>
    <source>
        <strain evidence="15">CGMCC 1.10783</strain>
    </source>
</reference>
<sequence>MTTSYDCTSEEERAGGIDHAQRAISEKKCIVMPTDTVYGIAADAFSPQAVTMLLVSKGRSRQMPPPVLIPRLGALDGLATEVFDEARKLAETFWPGGLTLIFHAQPSLDWDLGETRGTVALRMPDDEIALELLNRTGPLAVSSANRTGQTAARTAAEAQEQLAESVEVYLEAGLRPVEGDEGVPSTIVDATSLPLRVVREGAVSLEQLRQLVPGVLALGEVAPEPMPEAEAVPLPPEEPQEADEPQEAPEEAAPEEAAPAAGETVGDAVDETVAEAVADALADEDAAQDAQGPLEPERPLETEAPASDADESQPGNPLSKGPAAG</sequence>
<keyword evidence="15" id="KW-1185">Reference proteome</keyword>
<name>A0A1G8U2H0_9MICC</name>
<dbReference type="SUPFAM" id="SSF55821">
    <property type="entry name" value="YrdC/RibB"/>
    <property type="match status" value="1"/>
</dbReference>
<dbReference type="InterPro" id="IPR017945">
    <property type="entry name" value="DHBP_synth_RibB-like_a/b_dom"/>
</dbReference>
<dbReference type="NCBIfam" id="TIGR00057">
    <property type="entry name" value="L-threonylcarbamoyladenylate synthase"/>
    <property type="match status" value="1"/>
</dbReference>
<gene>
    <name evidence="14" type="ORF">SAMN05216555_11153</name>
</gene>
<evidence type="ECO:0000256" key="2">
    <source>
        <dbReference type="ARBA" id="ARBA00007663"/>
    </source>
</evidence>
<dbReference type="GO" id="GO:0005737">
    <property type="term" value="C:cytoplasm"/>
    <property type="evidence" value="ECO:0007669"/>
    <property type="project" value="UniProtKB-SubCell"/>
</dbReference>
<dbReference type="STRING" id="1045773.SAMN05216555_11153"/>
<dbReference type="GO" id="GO:0005524">
    <property type="term" value="F:ATP binding"/>
    <property type="evidence" value="ECO:0007669"/>
    <property type="project" value="UniProtKB-KW"/>
</dbReference>
<dbReference type="GO" id="GO:0061710">
    <property type="term" value="F:L-threonylcarbamoyladenylate synthase"/>
    <property type="evidence" value="ECO:0007669"/>
    <property type="project" value="UniProtKB-EC"/>
</dbReference>
<evidence type="ECO:0000313" key="15">
    <source>
        <dbReference type="Proteomes" id="UP000182130"/>
    </source>
</evidence>
<comment type="similarity">
    <text evidence="2">Belongs to the SUA5 family.</text>
</comment>
<dbReference type="EMBL" id="FNEI01000011">
    <property type="protein sequence ID" value="SDJ47814.1"/>
    <property type="molecule type" value="Genomic_DNA"/>
</dbReference>
<proteinExistence type="inferred from homology"/>
<organism evidence="14 15">
    <name type="scientific">Arthrobacter cupressi</name>
    <dbReference type="NCBI Taxonomy" id="1045773"/>
    <lineage>
        <taxon>Bacteria</taxon>
        <taxon>Bacillati</taxon>
        <taxon>Actinomycetota</taxon>
        <taxon>Actinomycetes</taxon>
        <taxon>Micrococcales</taxon>
        <taxon>Micrococcaceae</taxon>
        <taxon>Arthrobacter</taxon>
    </lineage>
</organism>
<dbReference type="Pfam" id="PF01300">
    <property type="entry name" value="Sua5_yciO_yrdC"/>
    <property type="match status" value="1"/>
</dbReference>
<keyword evidence="7" id="KW-0548">Nucleotidyltransferase</keyword>
<dbReference type="PANTHER" id="PTHR17490:SF16">
    <property type="entry name" value="THREONYLCARBAMOYL-AMP SYNTHASE"/>
    <property type="match status" value="1"/>
</dbReference>
<protein>
    <recommendedName>
        <fullName evidence="10">L-threonylcarbamoyladenylate synthase</fullName>
        <ecNumber evidence="3">2.7.7.87</ecNumber>
    </recommendedName>
    <alternativeName>
        <fullName evidence="10">L-threonylcarbamoyladenylate synthase</fullName>
    </alternativeName>
</protein>
<evidence type="ECO:0000256" key="6">
    <source>
        <dbReference type="ARBA" id="ARBA00022694"/>
    </source>
</evidence>
<dbReference type="GO" id="GO:0006450">
    <property type="term" value="P:regulation of translational fidelity"/>
    <property type="evidence" value="ECO:0007669"/>
    <property type="project" value="TreeGrafter"/>
</dbReference>
<evidence type="ECO:0000256" key="9">
    <source>
        <dbReference type="ARBA" id="ARBA00022840"/>
    </source>
</evidence>
<accession>A0A1G8U2H0</accession>
<evidence type="ECO:0000313" key="14">
    <source>
        <dbReference type="EMBL" id="SDJ47814.1"/>
    </source>
</evidence>
<dbReference type="RefSeq" id="WP_074589878.1">
    <property type="nucleotide sequence ID" value="NZ_FNEI01000011.1"/>
</dbReference>
<dbReference type="AlphaFoldDB" id="A0A1G8U2H0"/>
<dbReference type="Proteomes" id="UP000182130">
    <property type="component" value="Unassembled WGS sequence"/>
</dbReference>
<dbReference type="Gene3D" id="3.90.870.10">
    <property type="entry name" value="DHBP synthase"/>
    <property type="match status" value="1"/>
</dbReference>
<dbReference type="GO" id="GO:0003725">
    <property type="term" value="F:double-stranded RNA binding"/>
    <property type="evidence" value="ECO:0007669"/>
    <property type="project" value="InterPro"/>
</dbReference>
<feature type="compositionally biased region" description="Acidic residues" evidence="12">
    <location>
        <begin position="238"/>
        <end position="254"/>
    </location>
</feature>
<comment type="catalytic activity">
    <reaction evidence="11">
        <text>L-threonine + hydrogencarbonate + ATP = L-threonylcarbamoyladenylate + diphosphate + H2O</text>
        <dbReference type="Rhea" id="RHEA:36407"/>
        <dbReference type="ChEBI" id="CHEBI:15377"/>
        <dbReference type="ChEBI" id="CHEBI:17544"/>
        <dbReference type="ChEBI" id="CHEBI:30616"/>
        <dbReference type="ChEBI" id="CHEBI:33019"/>
        <dbReference type="ChEBI" id="CHEBI:57926"/>
        <dbReference type="ChEBI" id="CHEBI:73682"/>
        <dbReference type="EC" id="2.7.7.87"/>
    </reaction>
</comment>
<evidence type="ECO:0000256" key="11">
    <source>
        <dbReference type="ARBA" id="ARBA00048366"/>
    </source>
</evidence>
<keyword evidence="8" id="KW-0547">Nucleotide-binding</keyword>
<dbReference type="EC" id="2.7.7.87" evidence="3"/>
<keyword evidence="5" id="KW-0808">Transferase</keyword>
<dbReference type="InterPro" id="IPR006070">
    <property type="entry name" value="Sua5-like_dom"/>
</dbReference>
<keyword evidence="4" id="KW-0963">Cytoplasm</keyword>
<dbReference type="PROSITE" id="PS51163">
    <property type="entry name" value="YRDC"/>
    <property type="match status" value="1"/>
</dbReference>
<comment type="subcellular location">
    <subcellularLocation>
        <location evidence="1">Cytoplasm</location>
    </subcellularLocation>
</comment>